<dbReference type="InterPro" id="IPR051323">
    <property type="entry name" value="AtsK-like"/>
</dbReference>
<protein>
    <submittedName>
        <fullName evidence="7">Taurine dioxygenase</fullName>
    </submittedName>
</protein>
<comment type="similarity">
    <text evidence="1">Belongs to the TfdA dioxygenase family.</text>
</comment>
<dbReference type="PANTHER" id="PTHR30468:SF1">
    <property type="entry name" value="ALPHA-KETOGLUTARATE-DEPENDENT SULFONATE DIOXYGENASE"/>
    <property type="match status" value="1"/>
</dbReference>
<dbReference type="Proteomes" id="UP001196870">
    <property type="component" value="Unassembled WGS sequence"/>
</dbReference>
<keyword evidence="4" id="KW-0560">Oxidoreductase</keyword>
<sequence>MQVQPLAGAIGAEITGIDLARGVSAEEIAEIRQVWLQHGVIFFRDQDLPPGPFLAFARHFGDVVEYPFIKGIDGFPEIIPVLKQEHERHNFGGIWHSDTAYLERPPMATMLIAREVPPVGGDTLFASGYAAYEALTDGMKAMLAPLRAVNSSAKADVSKTREDRVKDSATAEAKKVYEATHPVVRTHPETGRRALYVNTGHTARFEGMTEEESAPLLDFLFRHQVRPEFTCRFSWRPGSIAFWDNRCALHNPVNDYHGYRRLLHRVTLAGDLPA</sequence>
<feature type="domain" description="TauD/TfdA-like" evidence="6">
    <location>
        <begin position="3"/>
        <end position="267"/>
    </location>
</feature>
<dbReference type="GO" id="GO:0051213">
    <property type="term" value="F:dioxygenase activity"/>
    <property type="evidence" value="ECO:0007669"/>
    <property type="project" value="UniProtKB-KW"/>
</dbReference>
<dbReference type="EMBL" id="JAAGBB010000003">
    <property type="protein sequence ID" value="MBR0663507.1"/>
    <property type="molecule type" value="Genomic_DNA"/>
</dbReference>
<dbReference type="PANTHER" id="PTHR30468">
    <property type="entry name" value="ALPHA-KETOGLUTARATE-DEPENDENT SULFONATE DIOXYGENASE"/>
    <property type="match status" value="1"/>
</dbReference>
<keyword evidence="5" id="KW-0408">Iron</keyword>
<evidence type="ECO:0000256" key="4">
    <source>
        <dbReference type="ARBA" id="ARBA00023002"/>
    </source>
</evidence>
<keyword evidence="8" id="KW-1185">Reference proteome</keyword>
<evidence type="ECO:0000256" key="2">
    <source>
        <dbReference type="ARBA" id="ARBA00022723"/>
    </source>
</evidence>
<keyword evidence="3 7" id="KW-0223">Dioxygenase</keyword>
<gene>
    <name evidence="7" type="ORF">GXW71_03965</name>
</gene>
<evidence type="ECO:0000313" key="8">
    <source>
        <dbReference type="Proteomes" id="UP001196870"/>
    </source>
</evidence>
<dbReference type="SUPFAM" id="SSF51197">
    <property type="entry name" value="Clavaminate synthase-like"/>
    <property type="match status" value="1"/>
</dbReference>
<dbReference type="Pfam" id="PF02668">
    <property type="entry name" value="TauD"/>
    <property type="match status" value="1"/>
</dbReference>
<evidence type="ECO:0000259" key="6">
    <source>
        <dbReference type="Pfam" id="PF02668"/>
    </source>
</evidence>
<reference evidence="8" key="1">
    <citation type="journal article" date="2021" name="Syst. Appl. Microbiol.">
        <title>Roseomonas hellenica sp. nov., isolated from roots of wild-growing Alkanna tinctoria.</title>
        <authorList>
            <person name="Rat A."/>
            <person name="Naranjo H.D."/>
            <person name="Lebbe L."/>
            <person name="Cnockaert M."/>
            <person name="Krigas N."/>
            <person name="Grigoriadou K."/>
            <person name="Maloupa E."/>
            <person name="Willems A."/>
        </authorList>
    </citation>
    <scope>NUCLEOTIDE SEQUENCE [LARGE SCALE GENOMIC DNA]</scope>
    <source>
        <strain evidence="8">LMG 31523</strain>
    </source>
</reference>
<evidence type="ECO:0000256" key="1">
    <source>
        <dbReference type="ARBA" id="ARBA00005896"/>
    </source>
</evidence>
<comment type="caution">
    <text evidence="7">The sequence shown here is derived from an EMBL/GenBank/DDBJ whole genome shotgun (WGS) entry which is preliminary data.</text>
</comment>
<accession>A0ABS5ET92</accession>
<evidence type="ECO:0000256" key="3">
    <source>
        <dbReference type="ARBA" id="ARBA00022964"/>
    </source>
</evidence>
<evidence type="ECO:0000313" key="7">
    <source>
        <dbReference type="EMBL" id="MBR0663507.1"/>
    </source>
</evidence>
<keyword evidence="2" id="KW-0479">Metal-binding</keyword>
<name>A0ABS5ET92_9PROT</name>
<organism evidence="7 8">
    <name type="scientific">Plastoroseomonas hellenica</name>
    <dbReference type="NCBI Taxonomy" id="2687306"/>
    <lineage>
        <taxon>Bacteria</taxon>
        <taxon>Pseudomonadati</taxon>
        <taxon>Pseudomonadota</taxon>
        <taxon>Alphaproteobacteria</taxon>
        <taxon>Acetobacterales</taxon>
        <taxon>Acetobacteraceae</taxon>
        <taxon>Plastoroseomonas</taxon>
    </lineage>
</organism>
<dbReference type="Gene3D" id="3.60.130.10">
    <property type="entry name" value="Clavaminate synthase-like"/>
    <property type="match status" value="1"/>
</dbReference>
<dbReference type="RefSeq" id="WP_211851090.1">
    <property type="nucleotide sequence ID" value="NZ_JAAGBB010000003.1"/>
</dbReference>
<dbReference type="InterPro" id="IPR042098">
    <property type="entry name" value="TauD-like_sf"/>
</dbReference>
<evidence type="ECO:0000256" key="5">
    <source>
        <dbReference type="ARBA" id="ARBA00023004"/>
    </source>
</evidence>
<proteinExistence type="inferred from homology"/>
<dbReference type="InterPro" id="IPR003819">
    <property type="entry name" value="TauD/TfdA-like"/>
</dbReference>